<sequence>MAELSQQERLQPSLLDRLIDENRHEIVESRDARAITAAKLRQCIVRDLSWLLNCTRHWSDEALEAHPYVAASVLNYGIPDLAGTLLEGLDVSALQSRIQAAILAFEPRLLASGLQVTARVDPQRSDHLALSFVIESEMWAQPIPLSLYLRTEVDLETGRFSLVEGER</sequence>
<evidence type="ECO:0000259" key="1">
    <source>
        <dbReference type="Pfam" id="PF04965"/>
    </source>
</evidence>
<gene>
    <name evidence="2" type="primary">tssE</name>
    <name evidence="2" type="ORF">RDV84_19505</name>
</gene>
<dbReference type="SUPFAM" id="SSF160719">
    <property type="entry name" value="gpW/gp25-like"/>
    <property type="match status" value="1"/>
</dbReference>
<organism evidence="2 3">
    <name type="scientific">Lysobacter yananisis</name>
    <dbReference type="NCBI Taxonomy" id="1003114"/>
    <lineage>
        <taxon>Bacteria</taxon>
        <taxon>Pseudomonadati</taxon>
        <taxon>Pseudomonadota</taxon>
        <taxon>Gammaproteobacteria</taxon>
        <taxon>Lysobacterales</taxon>
        <taxon>Lysobacteraceae</taxon>
        <taxon>Lysobacter</taxon>
    </lineage>
</organism>
<proteinExistence type="predicted"/>
<reference evidence="2 3" key="1">
    <citation type="submission" date="2023-08" db="EMBL/GenBank/DDBJ databases">
        <title>The whole genome sequence of Lysobacter yananisis.</title>
        <authorList>
            <person name="Sun H."/>
        </authorList>
    </citation>
    <scope>NUCLEOTIDE SEQUENCE [LARGE SCALE GENOMIC DNA]</scope>
    <source>
        <strain evidence="2 3">SNNU513</strain>
    </source>
</reference>
<name>A0ABY9P5J3_9GAMM</name>
<dbReference type="NCBIfam" id="TIGR03357">
    <property type="entry name" value="VI_zyme"/>
    <property type="match status" value="1"/>
</dbReference>
<accession>A0ABY9P5J3</accession>
<dbReference type="InterPro" id="IPR007048">
    <property type="entry name" value="IraD/Gp25-like"/>
</dbReference>
<dbReference type="PANTHER" id="PTHR38595:SF1">
    <property type="entry name" value="TYPE VI SECRETION SYSTEM COMPONENT TSSE1"/>
    <property type="match status" value="1"/>
</dbReference>
<dbReference type="InterPro" id="IPR053176">
    <property type="entry name" value="T6SS_TssE1-like"/>
</dbReference>
<evidence type="ECO:0000313" key="2">
    <source>
        <dbReference type="EMBL" id="WMT02130.1"/>
    </source>
</evidence>
<dbReference type="RefSeq" id="WP_078995358.1">
    <property type="nucleotide sequence ID" value="NZ_CP133568.1"/>
</dbReference>
<evidence type="ECO:0000313" key="3">
    <source>
        <dbReference type="Proteomes" id="UP001229313"/>
    </source>
</evidence>
<dbReference type="Pfam" id="PF04965">
    <property type="entry name" value="GPW_gp25"/>
    <property type="match status" value="1"/>
</dbReference>
<feature type="domain" description="IraD/Gp25-like" evidence="1">
    <location>
        <begin position="39"/>
        <end position="142"/>
    </location>
</feature>
<dbReference type="InterPro" id="IPR017737">
    <property type="entry name" value="TssE1-like"/>
</dbReference>
<keyword evidence="3" id="KW-1185">Reference proteome</keyword>
<dbReference type="Proteomes" id="UP001229313">
    <property type="component" value="Chromosome"/>
</dbReference>
<dbReference type="EMBL" id="CP133568">
    <property type="protein sequence ID" value="WMT02130.1"/>
    <property type="molecule type" value="Genomic_DNA"/>
</dbReference>
<protein>
    <submittedName>
        <fullName evidence="2">Type VI secretion system baseplate subunit TssE</fullName>
    </submittedName>
</protein>
<dbReference type="PANTHER" id="PTHR38595">
    <property type="entry name" value="CYTOPLASMIC PROTEIN-RELATED"/>
    <property type="match status" value="1"/>
</dbReference>